<dbReference type="InterPro" id="IPR011009">
    <property type="entry name" value="Kinase-like_dom_sf"/>
</dbReference>
<evidence type="ECO:0000259" key="5">
    <source>
        <dbReference type="PROSITE" id="PS50011"/>
    </source>
</evidence>
<dbReference type="PROSITE" id="PS50011">
    <property type="entry name" value="PROTEIN_KINASE_DOM"/>
    <property type="match status" value="1"/>
</dbReference>
<dbReference type="RefSeq" id="WP_377856522.1">
    <property type="nucleotide sequence ID" value="NZ_JBHLZU010000019.1"/>
</dbReference>
<name>A0ABV6A561_9PSEU</name>
<evidence type="ECO:0000256" key="4">
    <source>
        <dbReference type="ARBA" id="ARBA00022840"/>
    </source>
</evidence>
<dbReference type="InterPro" id="IPR000719">
    <property type="entry name" value="Prot_kinase_dom"/>
</dbReference>
<evidence type="ECO:0000256" key="2">
    <source>
        <dbReference type="ARBA" id="ARBA00022741"/>
    </source>
</evidence>
<dbReference type="Pfam" id="PF00069">
    <property type="entry name" value="Pkinase"/>
    <property type="match status" value="1"/>
</dbReference>
<dbReference type="PANTHER" id="PTHR43289">
    <property type="entry name" value="MITOGEN-ACTIVATED PROTEIN KINASE KINASE KINASE 20-RELATED"/>
    <property type="match status" value="1"/>
</dbReference>
<dbReference type="Gene3D" id="1.10.510.10">
    <property type="entry name" value="Transferase(Phosphotransferase) domain 1"/>
    <property type="match status" value="1"/>
</dbReference>
<evidence type="ECO:0000256" key="1">
    <source>
        <dbReference type="ARBA" id="ARBA00022679"/>
    </source>
</evidence>
<feature type="domain" description="Protein kinase" evidence="5">
    <location>
        <begin position="12"/>
        <end position="254"/>
    </location>
</feature>
<evidence type="ECO:0000256" key="3">
    <source>
        <dbReference type="ARBA" id="ARBA00022777"/>
    </source>
</evidence>
<keyword evidence="3" id="KW-0418">Kinase</keyword>
<accession>A0ABV6A561</accession>
<dbReference type="SMART" id="SM00220">
    <property type="entry name" value="S_TKc"/>
    <property type="match status" value="1"/>
</dbReference>
<comment type="caution">
    <text evidence="6">The sequence shown here is derived from an EMBL/GenBank/DDBJ whole genome shotgun (WGS) entry which is preliminary data.</text>
</comment>
<evidence type="ECO:0000313" key="6">
    <source>
        <dbReference type="EMBL" id="MFB9907066.1"/>
    </source>
</evidence>
<proteinExistence type="predicted"/>
<evidence type="ECO:0000313" key="7">
    <source>
        <dbReference type="Proteomes" id="UP001589693"/>
    </source>
</evidence>
<dbReference type="Proteomes" id="UP001589693">
    <property type="component" value="Unassembled WGS sequence"/>
</dbReference>
<keyword evidence="2" id="KW-0547">Nucleotide-binding</keyword>
<sequence length="656" mass="65907">MSSHEGALPANFSVVDVLDEDAVATTYLVRGDAGREAVLTVARSAVEGEERAEHQRWASALTTAAASPNIADVIAVGLTGDGRPHLVCGTGEVLAERLHDDGALSLWTAQGFGVAIADALAAAHAEGITHGVVQPSTVLVLDGGAVLAGFGIMAPGLTVPGVVDAYTPPEHIAAVAVGRAEASQPGDVYGLGVTLYVALGGEPPWRDAPMDLALRSAPLPDLPSSTSELLDLVRAAVSVDQAARPTAEQLRDWLLGLDLLEADGAAGPIAPNLLTGRGARRVGRRTAALVMGAGGAIGVAGGVLGAGGSGTGAVVAAGTGTTGASTAATAGTASTAGTAATAGTAVTTGTAAVTAATAGGVAVSKVVIVTVVVAAVGVGGGIAGKRLYDDATCNLVVGDKPFVKVLTDGADLVNQAGHEFTLRMGERVNASGAVDPVAKEARFTMPPNGEGRLVGGVLYAGAGDKWRQVEAASDEGKLLAAAASSTETVKTALAKVATVNRNGCDFDGTLTADGGAAVPFKASIDNDKGRLVSFASNDIEARFNNFEVTVDVTAPSVPPRNLLGTWVKESSFYQLFIREGTVRVLWVARDGTMGDAGSGCTGQADTKGASIKVKLSCRPHFAEGGQATLTIEAVGDNRVSVTGDKVLAGTYNLMRR</sequence>
<dbReference type="SUPFAM" id="SSF56112">
    <property type="entry name" value="Protein kinase-like (PK-like)"/>
    <property type="match status" value="1"/>
</dbReference>
<protein>
    <recommendedName>
        <fullName evidence="5">Protein kinase domain-containing protein</fullName>
    </recommendedName>
</protein>
<organism evidence="6 7">
    <name type="scientific">Allokutzneria oryzae</name>
    <dbReference type="NCBI Taxonomy" id="1378989"/>
    <lineage>
        <taxon>Bacteria</taxon>
        <taxon>Bacillati</taxon>
        <taxon>Actinomycetota</taxon>
        <taxon>Actinomycetes</taxon>
        <taxon>Pseudonocardiales</taxon>
        <taxon>Pseudonocardiaceae</taxon>
        <taxon>Allokutzneria</taxon>
    </lineage>
</organism>
<dbReference type="PANTHER" id="PTHR43289:SF34">
    <property type="entry name" value="SERINE_THREONINE-PROTEIN KINASE YBDM-RELATED"/>
    <property type="match status" value="1"/>
</dbReference>
<reference evidence="6 7" key="1">
    <citation type="submission" date="2024-09" db="EMBL/GenBank/DDBJ databases">
        <authorList>
            <person name="Sun Q."/>
            <person name="Mori K."/>
        </authorList>
    </citation>
    <scope>NUCLEOTIDE SEQUENCE [LARGE SCALE GENOMIC DNA]</scope>
    <source>
        <strain evidence="6 7">TBRC 7907</strain>
    </source>
</reference>
<keyword evidence="7" id="KW-1185">Reference proteome</keyword>
<keyword evidence="4" id="KW-0067">ATP-binding</keyword>
<dbReference type="EMBL" id="JBHLZU010000019">
    <property type="protein sequence ID" value="MFB9907066.1"/>
    <property type="molecule type" value="Genomic_DNA"/>
</dbReference>
<keyword evidence="1" id="KW-0808">Transferase</keyword>
<gene>
    <name evidence="6" type="ORF">ACFFQA_24290</name>
</gene>